<accession>A0AAQ4FQ18</accession>
<dbReference type="AlphaFoldDB" id="A0AAQ4FQ18"/>
<name>A0AAQ4FQ18_AMBAM</name>
<comment type="caution">
    <text evidence="2">The sequence shown here is derived from an EMBL/GenBank/DDBJ whole genome shotgun (WGS) entry which is preliminary data.</text>
</comment>
<gene>
    <name evidence="2" type="ORF">V5799_021611</name>
</gene>
<dbReference type="Proteomes" id="UP001321473">
    <property type="component" value="Unassembled WGS sequence"/>
</dbReference>
<reference evidence="2 3" key="1">
    <citation type="journal article" date="2023" name="Arcadia Sci">
        <title>De novo assembly of a long-read Amblyomma americanum tick genome.</title>
        <authorList>
            <person name="Chou S."/>
            <person name="Poskanzer K.E."/>
            <person name="Rollins M."/>
            <person name="Thuy-Boun P.S."/>
        </authorList>
    </citation>
    <scope>NUCLEOTIDE SEQUENCE [LARGE SCALE GENOMIC DNA]</scope>
    <source>
        <strain evidence="2">F_SG_1</strain>
        <tissue evidence="2">Salivary glands</tissue>
    </source>
</reference>
<evidence type="ECO:0000313" key="2">
    <source>
        <dbReference type="EMBL" id="KAK8788612.1"/>
    </source>
</evidence>
<dbReference type="EMBL" id="JARKHS020000603">
    <property type="protein sequence ID" value="KAK8788612.1"/>
    <property type="molecule type" value="Genomic_DNA"/>
</dbReference>
<feature type="region of interest" description="Disordered" evidence="1">
    <location>
        <begin position="316"/>
        <end position="336"/>
    </location>
</feature>
<proteinExistence type="predicted"/>
<protein>
    <submittedName>
        <fullName evidence="2">Uncharacterized protein</fullName>
    </submittedName>
</protein>
<keyword evidence="3" id="KW-1185">Reference proteome</keyword>
<organism evidence="2 3">
    <name type="scientific">Amblyomma americanum</name>
    <name type="common">Lone star tick</name>
    <dbReference type="NCBI Taxonomy" id="6943"/>
    <lineage>
        <taxon>Eukaryota</taxon>
        <taxon>Metazoa</taxon>
        <taxon>Ecdysozoa</taxon>
        <taxon>Arthropoda</taxon>
        <taxon>Chelicerata</taxon>
        <taxon>Arachnida</taxon>
        <taxon>Acari</taxon>
        <taxon>Parasitiformes</taxon>
        <taxon>Ixodida</taxon>
        <taxon>Ixodoidea</taxon>
        <taxon>Ixodidae</taxon>
        <taxon>Amblyomminae</taxon>
        <taxon>Amblyomma</taxon>
    </lineage>
</organism>
<sequence>MSEGSLEDVLEMDLDGISDCGFDLNGLPPPYPNPIGIENIYRGVYSELRDRALDAGLLEWTMYRFVVKGRSERAAIRKRAADCDGDVHLKDGFVLGNGDAGPDKLTWSRLSACLLFDNCMNERSIDEATAKPPSGYDPETKTFVPAANAARSLGDMAKYVPSMSTAIPWDGIAASLPSETMRWILLNRVRFACGPGFNFVWRIYQAENRGAENLLEAGYAFLIGAFYLDLAGMNARRRRSHERPLTAAEAAGAISTLDGTFVGLLTNCSNLEPPWNLKDVSEDVLREALVTPLTTVLTRAAKRRAKAGRERGSLLRRCTGNGTADDDPSEVVEGHL</sequence>
<evidence type="ECO:0000256" key="1">
    <source>
        <dbReference type="SAM" id="MobiDB-lite"/>
    </source>
</evidence>
<evidence type="ECO:0000313" key="3">
    <source>
        <dbReference type="Proteomes" id="UP001321473"/>
    </source>
</evidence>